<evidence type="ECO:0000313" key="2">
    <source>
        <dbReference type="EMBL" id="THU97790.1"/>
    </source>
</evidence>
<keyword evidence="3" id="KW-1185">Reference proteome</keyword>
<keyword evidence="1" id="KW-0472">Membrane</keyword>
<reference evidence="2 3" key="1">
    <citation type="journal article" date="2019" name="Nat. Ecol. Evol.">
        <title>Megaphylogeny resolves global patterns of mushroom evolution.</title>
        <authorList>
            <person name="Varga T."/>
            <person name="Krizsan K."/>
            <person name="Foldi C."/>
            <person name="Dima B."/>
            <person name="Sanchez-Garcia M."/>
            <person name="Sanchez-Ramirez S."/>
            <person name="Szollosi G.J."/>
            <person name="Szarkandi J.G."/>
            <person name="Papp V."/>
            <person name="Albert L."/>
            <person name="Andreopoulos W."/>
            <person name="Angelini C."/>
            <person name="Antonin V."/>
            <person name="Barry K.W."/>
            <person name="Bougher N.L."/>
            <person name="Buchanan P."/>
            <person name="Buyck B."/>
            <person name="Bense V."/>
            <person name="Catcheside P."/>
            <person name="Chovatia M."/>
            <person name="Cooper J."/>
            <person name="Damon W."/>
            <person name="Desjardin D."/>
            <person name="Finy P."/>
            <person name="Geml J."/>
            <person name="Haridas S."/>
            <person name="Hughes K."/>
            <person name="Justo A."/>
            <person name="Karasinski D."/>
            <person name="Kautmanova I."/>
            <person name="Kiss B."/>
            <person name="Kocsube S."/>
            <person name="Kotiranta H."/>
            <person name="LaButti K.M."/>
            <person name="Lechner B.E."/>
            <person name="Liimatainen K."/>
            <person name="Lipzen A."/>
            <person name="Lukacs Z."/>
            <person name="Mihaltcheva S."/>
            <person name="Morgado L.N."/>
            <person name="Niskanen T."/>
            <person name="Noordeloos M.E."/>
            <person name="Ohm R.A."/>
            <person name="Ortiz-Santana B."/>
            <person name="Ovrebo C."/>
            <person name="Racz N."/>
            <person name="Riley R."/>
            <person name="Savchenko A."/>
            <person name="Shiryaev A."/>
            <person name="Soop K."/>
            <person name="Spirin V."/>
            <person name="Szebenyi C."/>
            <person name="Tomsovsky M."/>
            <person name="Tulloss R.E."/>
            <person name="Uehling J."/>
            <person name="Grigoriev I.V."/>
            <person name="Vagvolgyi C."/>
            <person name="Papp T."/>
            <person name="Martin F.M."/>
            <person name="Miettinen O."/>
            <person name="Hibbett D.S."/>
            <person name="Nagy L.G."/>
        </authorList>
    </citation>
    <scope>NUCLEOTIDE SEQUENCE [LARGE SCALE GENOMIC DNA]</scope>
    <source>
        <strain evidence="2 3">CBS 962.96</strain>
    </source>
</reference>
<organism evidence="2 3">
    <name type="scientific">Dendrothele bispora (strain CBS 962.96)</name>
    <dbReference type="NCBI Taxonomy" id="1314807"/>
    <lineage>
        <taxon>Eukaryota</taxon>
        <taxon>Fungi</taxon>
        <taxon>Dikarya</taxon>
        <taxon>Basidiomycota</taxon>
        <taxon>Agaricomycotina</taxon>
        <taxon>Agaricomycetes</taxon>
        <taxon>Agaricomycetidae</taxon>
        <taxon>Agaricales</taxon>
        <taxon>Agaricales incertae sedis</taxon>
        <taxon>Dendrothele</taxon>
    </lineage>
</organism>
<proteinExistence type="predicted"/>
<name>A0A4S8M6P2_DENBC</name>
<feature type="transmembrane region" description="Helical" evidence="1">
    <location>
        <begin position="167"/>
        <end position="185"/>
    </location>
</feature>
<feature type="transmembrane region" description="Helical" evidence="1">
    <location>
        <begin position="81"/>
        <end position="103"/>
    </location>
</feature>
<dbReference type="Proteomes" id="UP000297245">
    <property type="component" value="Unassembled WGS sequence"/>
</dbReference>
<gene>
    <name evidence="2" type="ORF">K435DRAFT_796181</name>
</gene>
<evidence type="ECO:0000256" key="1">
    <source>
        <dbReference type="SAM" id="Phobius"/>
    </source>
</evidence>
<protein>
    <submittedName>
        <fullName evidence="2">Uncharacterized protein</fullName>
    </submittedName>
</protein>
<feature type="transmembrane region" description="Helical" evidence="1">
    <location>
        <begin position="43"/>
        <end position="61"/>
    </location>
</feature>
<keyword evidence="1" id="KW-1133">Transmembrane helix</keyword>
<dbReference type="EMBL" id="ML179148">
    <property type="protein sequence ID" value="THU97790.1"/>
    <property type="molecule type" value="Genomic_DNA"/>
</dbReference>
<evidence type="ECO:0000313" key="3">
    <source>
        <dbReference type="Proteomes" id="UP000297245"/>
    </source>
</evidence>
<accession>A0A4S8M6P2</accession>
<keyword evidence="1" id="KW-0812">Transmembrane</keyword>
<feature type="transmembrane region" description="Helical" evidence="1">
    <location>
        <begin position="129"/>
        <end position="155"/>
    </location>
</feature>
<sequence length="204" mass="22991">MTIDKYKPKVNIQRFTSVPIICSKIHLVWRAWILHTNQRRAKMVLILSVLIIFDLQGGNLTDIVFICEDFYAGREFVLSVATHWACSLSSFIANFIATSMIGYKAWHYHRSIKKILNASHNSTTQVQRILILLVESGAFYCILWLALMVVVVGIIDINSIHSQSIVAVMPFCSALYPVLIIIIAADEKSYFLQGIQLKGKSGST</sequence>
<dbReference type="OrthoDB" id="3174319at2759"/>
<dbReference type="AlphaFoldDB" id="A0A4S8M6P2"/>